<proteinExistence type="predicted"/>
<reference evidence="1 2" key="1">
    <citation type="submission" date="2015-03" db="EMBL/GenBank/DDBJ databases">
        <authorList>
            <person name="Xie B.-B."/>
            <person name="Rong J.-C."/>
            <person name="Qin Q.-L."/>
            <person name="Zhang Y.-Z."/>
        </authorList>
    </citation>
    <scope>NUCLEOTIDE SEQUENCE [LARGE SCALE GENOMIC DNA]</scope>
    <source>
        <strain evidence="1 2">KMM 661</strain>
    </source>
</reference>
<dbReference type="Proteomes" id="UP000198329">
    <property type="component" value="Chromosome I"/>
</dbReference>
<gene>
    <name evidence="1" type="ORF">PNIG_a1810</name>
</gene>
<organism evidence="1 2">
    <name type="scientific">Pseudoalteromonas nigrifaciens</name>
    <dbReference type="NCBI Taxonomy" id="28109"/>
    <lineage>
        <taxon>Bacteria</taxon>
        <taxon>Pseudomonadati</taxon>
        <taxon>Pseudomonadota</taxon>
        <taxon>Gammaproteobacteria</taxon>
        <taxon>Alteromonadales</taxon>
        <taxon>Pseudoalteromonadaceae</taxon>
        <taxon>Pseudoalteromonas</taxon>
    </lineage>
</organism>
<dbReference type="AlphaFoldDB" id="A0AAC9UHS4"/>
<dbReference type="EMBL" id="CP011036">
    <property type="protein sequence ID" value="ASM53908.1"/>
    <property type="molecule type" value="Genomic_DNA"/>
</dbReference>
<protein>
    <submittedName>
        <fullName evidence="1">Uncharacterized protein</fullName>
    </submittedName>
</protein>
<keyword evidence="2" id="KW-1185">Reference proteome</keyword>
<evidence type="ECO:0000313" key="1">
    <source>
        <dbReference type="EMBL" id="ASM53908.1"/>
    </source>
</evidence>
<evidence type="ECO:0000313" key="2">
    <source>
        <dbReference type="Proteomes" id="UP000198329"/>
    </source>
</evidence>
<dbReference type="RefSeq" id="WP_089368206.1">
    <property type="nucleotide sequence ID" value="NZ_CP011036.1"/>
</dbReference>
<dbReference type="KEGG" id="png:PNIG_a1810"/>
<sequence length="90" mass="10308">MEAFNVSGFAALIWIDWADRKHDICEINRDTNTQHLSVISSEPKSINAWALELKQRYNGRPVAVACELKKGPLIYALSKFKRKRAFKQCA</sequence>
<name>A0AAC9UHS4_9GAMM</name>
<dbReference type="GeneID" id="300941565"/>
<accession>A0AAC9UHS4</accession>